<dbReference type="Proteomes" id="UP000176998">
    <property type="component" value="Unassembled WGS sequence"/>
</dbReference>
<sequence>MDHQVFRTLKGFDKSKITIVEWETPLLSRLGYPLASKSSLLFLVPDDQLQEANDIATASGLKLAEDDDLPLAYLSEFAEQGFRYFYGKPKSRFILLPLSWISIEEDELSTIATNDAALTEKEALEMKDALNKIRGWYFRKNED</sequence>
<dbReference type="OrthoDB" id="4202165at2759"/>
<dbReference type="GeneID" id="34561998"/>
<name>A0A1G4B382_9PEZI</name>
<gene>
    <name evidence="1" type="ORF">CORC01_08858</name>
</gene>
<dbReference type="EMBL" id="MJBS01000077">
    <property type="protein sequence ID" value="OHE95861.1"/>
    <property type="molecule type" value="Genomic_DNA"/>
</dbReference>
<proteinExistence type="predicted"/>
<reference evidence="1 2" key="1">
    <citation type="submission" date="2016-09" db="EMBL/GenBank/DDBJ databases">
        <authorList>
            <person name="Capua I."/>
            <person name="De Benedictis P."/>
            <person name="Joannis T."/>
            <person name="Lombin L.H."/>
            <person name="Cattoli G."/>
        </authorList>
    </citation>
    <scope>NUCLEOTIDE SEQUENCE [LARGE SCALE GENOMIC DNA]</scope>
    <source>
        <strain evidence="1 2">IMI 309357</strain>
    </source>
</reference>
<dbReference type="AlphaFoldDB" id="A0A1G4B382"/>
<organism evidence="1 2">
    <name type="scientific">Colletotrichum orchidophilum</name>
    <dbReference type="NCBI Taxonomy" id="1209926"/>
    <lineage>
        <taxon>Eukaryota</taxon>
        <taxon>Fungi</taxon>
        <taxon>Dikarya</taxon>
        <taxon>Ascomycota</taxon>
        <taxon>Pezizomycotina</taxon>
        <taxon>Sordariomycetes</taxon>
        <taxon>Hypocreomycetidae</taxon>
        <taxon>Glomerellales</taxon>
        <taxon>Glomerellaceae</taxon>
        <taxon>Colletotrichum</taxon>
    </lineage>
</organism>
<comment type="caution">
    <text evidence="1">The sequence shown here is derived from an EMBL/GenBank/DDBJ whole genome shotgun (WGS) entry which is preliminary data.</text>
</comment>
<keyword evidence="2" id="KW-1185">Reference proteome</keyword>
<accession>A0A1G4B382</accession>
<dbReference type="RefSeq" id="XP_022473022.1">
    <property type="nucleotide sequence ID" value="XM_022620488.1"/>
</dbReference>
<protein>
    <submittedName>
        <fullName evidence="1">Uncharacterized protein</fullName>
    </submittedName>
</protein>
<evidence type="ECO:0000313" key="2">
    <source>
        <dbReference type="Proteomes" id="UP000176998"/>
    </source>
</evidence>
<evidence type="ECO:0000313" key="1">
    <source>
        <dbReference type="EMBL" id="OHE95861.1"/>
    </source>
</evidence>